<keyword evidence="3" id="KW-1185">Reference proteome</keyword>
<dbReference type="Gene3D" id="3.10.450.50">
    <property type="match status" value="1"/>
</dbReference>
<dbReference type="OrthoDB" id="582076at2"/>
<evidence type="ECO:0000259" key="1">
    <source>
        <dbReference type="Pfam" id="PF13577"/>
    </source>
</evidence>
<dbReference type="InterPro" id="IPR032710">
    <property type="entry name" value="NTF2-like_dom_sf"/>
</dbReference>
<accession>A0A498QBA3</accession>
<dbReference type="AlphaFoldDB" id="A0A498QBA3"/>
<feature type="domain" description="SnoaL-like" evidence="1">
    <location>
        <begin position="4"/>
        <end position="115"/>
    </location>
</feature>
<dbReference type="SUPFAM" id="SSF54427">
    <property type="entry name" value="NTF2-like"/>
    <property type="match status" value="1"/>
</dbReference>
<reference evidence="2 3" key="1">
    <citation type="submission" date="2018-09" db="EMBL/GenBank/DDBJ databases">
        <authorList>
            <person name="Tagini F."/>
        </authorList>
    </citation>
    <scope>NUCLEOTIDE SEQUENCE [LARGE SCALE GENOMIC DNA]</scope>
    <source>
        <strain evidence="2 3">MK136</strain>
    </source>
</reference>
<dbReference type="Pfam" id="PF13577">
    <property type="entry name" value="SnoaL_4"/>
    <property type="match status" value="1"/>
</dbReference>
<dbReference type="CDD" id="cd00531">
    <property type="entry name" value="NTF2_like"/>
    <property type="match status" value="1"/>
</dbReference>
<evidence type="ECO:0000313" key="3">
    <source>
        <dbReference type="Proteomes" id="UP000273307"/>
    </source>
</evidence>
<dbReference type="InterPro" id="IPR037401">
    <property type="entry name" value="SnoaL-like"/>
</dbReference>
<dbReference type="Proteomes" id="UP000273307">
    <property type="component" value="Unassembled WGS sequence"/>
</dbReference>
<dbReference type="EMBL" id="UPHP01000123">
    <property type="protein sequence ID" value="VBA42571.1"/>
    <property type="molecule type" value="Genomic_DNA"/>
</dbReference>
<organism evidence="2 3">
    <name type="scientific">Mycobacterium attenuatum</name>
    <dbReference type="NCBI Taxonomy" id="2341086"/>
    <lineage>
        <taxon>Bacteria</taxon>
        <taxon>Bacillati</taxon>
        <taxon>Actinomycetota</taxon>
        <taxon>Actinomycetes</taxon>
        <taxon>Mycobacteriales</taxon>
        <taxon>Mycobacteriaceae</taxon>
        <taxon>Mycobacterium</taxon>
    </lineage>
</organism>
<name>A0A498QBA3_9MYCO</name>
<protein>
    <recommendedName>
        <fullName evidence="1">SnoaL-like domain-containing protein</fullName>
    </recommendedName>
</protein>
<evidence type="ECO:0000313" key="2">
    <source>
        <dbReference type="EMBL" id="VBA42571.1"/>
    </source>
</evidence>
<dbReference type="RefSeq" id="WP_122498195.1">
    <property type="nucleotide sequence ID" value="NZ_UPHP01000123.1"/>
</dbReference>
<proteinExistence type="predicted"/>
<gene>
    <name evidence="2" type="ORF">LAUMK136_04643</name>
</gene>
<sequence length="139" mass="15349">MSSRTDDLVEIQQLLARYAVTITQEDIEGLLSVFTPDGTYSAFGDTYHLDRFPELVAAAPKGLFLTGTALLELDGDAGTGTQPLCFVEQATHDMRIGYYRDTYVRTAAGWRLKTRAMTFIRRNGVHDSGRPHAVGRPAP</sequence>